<comment type="caution">
    <text evidence="1">The sequence shown here is derived from an EMBL/GenBank/DDBJ whole genome shotgun (WGS) entry which is preliminary data.</text>
</comment>
<sequence>MSCMVHDKPTFKKGAFHQFVFDNADLNICTIDGLNTFHSMDGIRCVTPARAIERDVLIIETGNLGIIPLETFQGKGDGLNNVIVEHLELPEESAHPPPHNIPWLLAQKQCIPVPQWKGYMHTVTRGEYIITLPFINAPPSNYDTVYTALTYAAELCEKINQQCVIITFDQPPYWKGREVVAGTPSDSYLSLWCILVGFTSSCPIWDVLAT</sequence>
<evidence type="ECO:0000313" key="1">
    <source>
        <dbReference type="EMBL" id="KAJ8880906.1"/>
    </source>
</evidence>
<gene>
    <name evidence="1" type="ORF">PR048_017379</name>
</gene>
<name>A0ABQ9H9C5_9NEOP</name>
<dbReference type="EMBL" id="JARBHB010000006">
    <property type="protein sequence ID" value="KAJ8880906.1"/>
    <property type="molecule type" value="Genomic_DNA"/>
</dbReference>
<dbReference type="Proteomes" id="UP001159363">
    <property type="component" value="Chromosome 5"/>
</dbReference>
<proteinExistence type="predicted"/>
<reference evidence="1 2" key="1">
    <citation type="submission" date="2023-02" db="EMBL/GenBank/DDBJ databases">
        <title>LHISI_Scaffold_Assembly.</title>
        <authorList>
            <person name="Stuart O.P."/>
            <person name="Cleave R."/>
            <person name="Magrath M.J.L."/>
            <person name="Mikheyev A.S."/>
        </authorList>
    </citation>
    <scope>NUCLEOTIDE SEQUENCE [LARGE SCALE GENOMIC DNA]</scope>
    <source>
        <strain evidence="1">Daus_M_001</strain>
        <tissue evidence="1">Leg muscle</tissue>
    </source>
</reference>
<accession>A0ABQ9H9C5</accession>
<evidence type="ECO:0000313" key="2">
    <source>
        <dbReference type="Proteomes" id="UP001159363"/>
    </source>
</evidence>
<protein>
    <submittedName>
        <fullName evidence="1">Uncharacterized protein</fullName>
    </submittedName>
</protein>
<keyword evidence="2" id="KW-1185">Reference proteome</keyword>
<organism evidence="1 2">
    <name type="scientific">Dryococelus australis</name>
    <dbReference type="NCBI Taxonomy" id="614101"/>
    <lineage>
        <taxon>Eukaryota</taxon>
        <taxon>Metazoa</taxon>
        <taxon>Ecdysozoa</taxon>
        <taxon>Arthropoda</taxon>
        <taxon>Hexapoda</taxon>
        <taxon>Insecta</taxon>
        <taxon>Pterygota</taxon>
        <taxon>Neoptera</taxon>
        <taxon>Polyneoptera</taxon>
        <taxon>Phasmatodea</taxon>
        <taxon>Verophasmatodea</taxon>
        <taxon>Anareolatae</taxon>
        <taxon>Phasmatidae</taxon>
        <taxon>Eurycanthinae</taxon>
        <taxon>Dryococelus</taxon>
    </lineage>
</organism>